<evidence type="ECO:0000256" key="1">
    <source>
        <dbReference type="ARBA" id="ARBA00004606"/>
    </source>
</evidence>
<gene>
    <name evidence="14" type="ORF">H5410_009551</name>
</gene>
<keyword evidence="15" id="KW-1185">Reference proteome</keyword>
<evidence type="ECO:0000256" key="3">
    <source>
        <dbReference type="ARBA" id="ARBA00007737"/>
    </source>
</evidence>
<dbReference type="GO" id="GO:0005737">
    <property type="term" value="C:cytoplasm"/>
    <property type="evidence" value="ECO:0007669"/>
    <property type="project" value="TreeGrafter"/>
</dbReference>
<keyword evidence="12" id="KW-0119">Carbohydrate metabolism</keyword>
<proteinExistence type="inferred from homology"/>
<comment type="pathway">
    <text evidence="2">Glycan metabolism.</text>
</comment>
<evidence type="ECO:0000256" key="5">
    <source>
        <dbReference type="ARBA" id="ARBA00022679"/>
    </source>
</evidence>
<dbReference type="GO" id="GO:0006004">
    <property type="term" value="P:fucose metabolic process"/>
    <property type="evidence" value="ECO:0007669"/>
    <property type="project" value="UniProtKB-KW"/>
</dbReference>
<organism evidence="14 15">
    <name type="scientific">Solanum commersonii</name>
    <name type="common">Commerson's wild potato</name>
    <name type="synonym">Commerson's nightshade</name>
    <dbReference type="NCBI Taxonomy" id="4109"/>
    <lineage>
        <taxon>Eukaryota</taxon>
        <taxon>Viridiplantae</taxon>
        <taxon>Streptophyta</taxon>
        <taxon>Embryophyta</taxon>
        <taxon>Tracheophyta</taxon>
        <taxon>Spermatophyta</taxon>
        <taxon>Magnoliopsida</taxon>
        <taxon>eudicotyledons</taxon>
        <taxon>Gunneridae</taxon>
        <taxon>Pentapetalae</taxon>
        <taxon>asterids</taxon>
        <taxon>lamiids</taxon>
        <taxon>Solanales</taxon>
        <taxon>Solanaceae</taxon>
        <taxon>Solanoideae</taxon>
        <taxon>Solaneae</taxon>
        <taxon>Solanum</taxon>
    </lineage>
</organism>
<keyword evidence="5" id="KW-0808">Transferase</keyword>
<keyword evidence="10" id="KW-0325">Glycoprotein</keyword>
<keyword evidence="8" id="KW-1133">Transmembrane helix</keyword>
<keyword evidence="7" id="KW-0735">Signal-anchor</keyword>
<evidence type="ECO:0000256" key="9">
    <source>
        <dbReference type="ARBA" id="ARBA00023136"/>
    </source>
</evidence>
<comment type="subcellular location">
    <subcellularLocation>
        <location evidence="1">Membrane</location>
        <topology evidence="1">Single-pass type II membrane protein</topology>
    </subcellularLocation>
</comment>
<protein>
    <recommendedName>
        <fullName evidence="13">O-fucosyltransferase family protein</fullName>
    </recommendedName>
</protein>
<accession>A0A9J6AI73</accession>
<reference evidence="14 15" key="1">
    <citation type="submission" date="2020-09" db="EMBL/GenBank/DDBJ databases">
        <title>De no assembly of potato wild relative species, Solanum commersonii.</title>
        <authorList>
            <person name="Cho K."/>
        </authorList>
    </citation>
    <scope>NUCLEOTIDE SEQUENCE [LARGE SCALE GENOMIC DNA]</scope>
    <source>
        <strain evidence="14">LZ3.2</strain>
        <tissue evidence="14">Leaf</tissue>
    </source>
</reference>
<dbReference type="PANTHER" id="PTHR31741">
    <property type="entry name" value="OS02G0726500 PROTEIN-RELATED"/>
    <property type="match status" value="1"/>
</dbReference>
<dbReference type="GO" id="GO:0016020">
    <property type="term" value="C:membrane"/>
    <property type="evidence" value="ECO:0007669"/>
    <property type="project" value="UniProtKB-SubCell"/>
</dbReference>
<evidence type="ECO:0000256" key="12">
    <source>
        <dbReference type="ARBA" id="ARBA00023277"/>
    </source>
</evidence>
<evidence type="ECO:0000256" key="7">
    <source>
        <dbReference type="ARBA" id="ARBA00022968"/>
    </source>
</evidence>
<keyword evidence="4" id="KW-0328">Glycosyltransferase</keyword>
<keyword evidence="11" id="KW-0294">Fucose metabolism</keyword>
<dbReference type="EMBL" id="JACXVP010000002">
    <property type="protein sequence ID" value="KAG5624333.1"/>
    <property type="molecule type" value="Genomic_DNA"/>
</dbReference>
<evidence type="ECO:0000256" key="2">
    <source>
        <dbReference type="ARBA" id="ARBA00004881"/>
    </source>
</evidence>
<evidence type="ECO:0000256" key="10">
    <source>
        <dbReference type="ARBA" id="ARBA00023180"/>
    </source>
</evidence>
<name>A0A9J6AI73_SOLCO</name>
<evidence type="ECO:0000256" key="4">
    <source>
        <dbReference type="ARBA" id="ARBA00022676"/>
    </source>
</evidence>
<evidence type="ECO:0000313" key="15">
    <source>
        <dbReference type="Proteomes" id="UP000824120"/>
    </source>
</evidence>
<dbReference type="Pfam" id="PF10250">
    <property type="entry name" value="O-FucT"/>
    <property type="match status" value="1"/>
</dbReference>
<evidence type="ECO:0000256" key="6">
    <source>
        <dbReference type="ARBA" id="ARBA00022692"/>
    </source>
</evidence>
<dbReference type="Proteomes" id="UP000824120">
    <property type="component" value="Chromosome 2"/>
</dbReference>
<evidence type="ECO:0000313" key="14">
    <source>
        <dbReference type="EMBL" id="KAG5624333.1"/>
    </source>
</evidence>
<sequence>MKRLKYFHLPNVTAANELFAHYVEAWESWQMVANTFNKDISDAFPVLSDEFCAQVHGRQSISPTYLNFSYELTRFLNGKYLLPLMLLSVFRMNKIEEFGKKLVDKLGDNNGEPFIALHLRYEQDMLAFTRCSNNLTVELRKCSPRRYQVKHWKERDREQDQFCKIDPPVYLLGRVSFES</sequence>
<evidence type="ECO:0000256" key="11">
    <source>
        <dbReference type="ARBA" id="ARBA00023253"/>
    </source>
</evidence>
<dbReference type="InterPro" id="IPR019378">
    <property type="entry name" value="GDP-Fuc_O-FucTrfase"/>
</dbReference>
<evidence type="ECO:0000256" key="13">
    <source>
        <dbReference type="ARBA" id="ARBA00030350"/>
    </source>
</evidence>
<dbReference type="GO" id="GO:0016757">
    <property type="term" value="F:glycosyltransferase activity"/>
    <property type="evidence" value="ECO:0007669"/>
    <property type="project" value="UniProtKB-KW"/>
</dbReference>
<dbReference type="AlphaFoldDB" id="A0A9J6AI73"/>
<dbReference type="OrthoDB" id="1736729at2759"/>
<keyword evidence="9" id="KW-0472">Membrane</keyword>
<comment type="caution">
    <text evidence="14">The sequence shown here is derived from an EMBL/GenBank/DDBJ whole genome shotgun (WGS) entry which is preliminary data.</text>
</comment>
<keyword evidence="6" id="KW-0812">Transmembrane</keyword>
<dbReference type="PANTHER" id="PTHR31741:SF44">
    <property type="entry name" value="O-FUCOSYLTRANSFERASE FAMILY PROTEIN"/>
    <property type="match status" value="1"/>
</dbReference>
<evidence type="ECO:0000256" key="8">
    <source>
        <dbReference type="ARBA" id="ARBA00022989"/>
    </source>
</evidence>
<comment type="similarity">
    <text evidence="3">Belongs to the glycosyltransferase GT106 family.</text>
</comment>